<comment type="caution">
    <text evidence="22">The sequence shown here is derived from an EMBL/GenBank/DDBJ whole genome shotgun (WGS) entry which is preliminary data.</text>
</comment>
<evidence type="ECO:0000256" key="1">
    <source>
        <dbReference type="ARBA" id="ARBA00000439"/>
    </source>
</evidence>
<comment type="function">
    <text evidence="3">Multifunctional enzyme acting as 1,4-alpha-D-glucan:1,4-alpha-D-glucan 4-alpha-D-glycosyltransferase and amylo-1,6-glucosidase in glycogen degradation.</text>
</comment>
<dbReference type="InterPro" id="IPR017853">
    <property type="entry name" value="GH"/>
</dbReference>
<dbReference type="STRING" id="86259.A0A4Z1PWC9"/>
<evidence type="ECO:0000259" key="21">
    <source>
        <dbReference type="Pfam" id="PF14702"/>
    </source>
</evidence>
<dbReference type="Gene3D" id="1.50.10.10">
    <property type="match status" value="1"/>
</dbReference>
<dbReference type="Gene3D" id="3.20.20.80">
    <property type="entry name" value="Glycosidases"/>
    <property type="match status" value="2"/>
</dbReference>
<dbReference type="SUPFAM" id="SSF48208">
    <property type="entry name" value="Six-hairpin glycosidases"/>
    <property type="match status" value="1"/>
</dbReference>
<evidence type="ECO:0000256" key="13">
    <source>
        <dbReference type="ARBA" id="ARBA00023268"/>
    </source>
</evidence>
<evidence type="ECO:0000256" key="11">
    <source>
        <dbReference type="ARBA" id="ARBA00022801"/>
    </source>
</evidence>
<comment type="similarity">
    <text evidence="15">Belongs to the glycogen debranching enzyme family.</text>
</comment>
<evidence type="ECO:0000256" key="14">
    <source>
        <dbReference type="ARBA" id="ARBA00023295"/>
    </source>
</evidence>
<keyword evidence="13" id="KW-0511">Multifunctional enzyme</keyword>
<evidence type="ECO:0000256" key="8">
    <source>
        <dbReference type="ARBA" id="ARBA00022490"/>
    </source>
</evidence>
<dbReference type="GO" id="GO:0005737">
    <property type="term" value="C:cytoplasm"/>
    <property type="evidence" value="ECO:0007669"/>
    <property type="project" value="UniProtKB-SubCell"/>
</dbReference>
<feature type="domain" description="Glycogen debranching enzyme glucanotransferase" evidence="20">
    <location>
        <begin position="183"/>
        <end position="628"/>
    </location>
</feature>
<evidence type="ECO:0000256" key="12">
    <source>
        <dbReference type="ARBA" id="ARBA00023056"/>
    </source>
</evidence>
<feature type="domain" description="Glycogen debranching enzyme central" evidence="21">
    <location>
        <begin position="793"/>
        <end position="1036"/>
    </location>
</feature>
<protein>
    <recommendedName>
        <fullName evidence="7">Glycogen debranching enzyme</fullName>
        <ecNumber evidence="5">2.4.1.25</ecNumber>
        <ecNumber evidence="6">3.2.1.33</ecNumber>
    </recommendedName>
    <alternativeName>
        <fullName evidence="16">Glycogen debrancher</fullName>
    </alternativeName>
</protein>
<dbReference type="EC" id="2.4.1.25" evidence="5"/>
<evidence type="ECO:0000256" key="15">
    <source>
        <dbReference type="ARBA" id="ARBA00025780"/>
    </source>
</evidence>
<keyword evidence="9" id="KW-0328">Glycosyltransferase</keyword>
<dbReference type="EMBL" id="SNSC02000001">
    <property type="protein sequence ID" value="TID27502.1"/>
    <property type="molecule type" value="Genomic_DNA"/>
</dbReference>
<evidence type="ECO:0000313" key="22">
    <source>
        <dbReference type="EMBL" id="TID27502.1"/>
    </source>
</evidence>
<gene>
    <name evidence="22" type="ORF">E6O75_ATG00269</name>
</gene>
<dbReference type="InterPro" id="IPR032792">
    <property type="entry name" value="AGL_glucanoTrfase"/>
</dbReference>
<dbReference type="Pfam" id="PF06202">
    <property type="entry name" value="GDE_C"/>
    <property type="match status" value="1"/>
</dbReference>
<organism evidence="22 23">
    <name type="scientific">Venturia nashicola</name>
    <dbReference type="NCBI Taxonomy" id="86259"/>
    <lineage>
        <taxon>Eukaryota</taxon>
        <taxon>Fungi</taxon>
        <taxon>Dikarya</taxon>
        <taxon>Ascomycota</taxon>
        <taxon>Pezizomycotina</taxon>
        <taxon>Dothideomycetes</taxon>
        <taxon>Pleosporomycetidae</taxon>
        <taxon>Venturiales</taxon>
        <taxon>Venturiaceae</taxon>
        <taxon>Venturia</taxon>
    </lineage>
</organism>
<dbReference type="SUPFAM" id="SSF51445">
    <property type="entry name" value="(Trans)glycosidases"/>
    <property type="match status" value="1"/>
</dbReference>
<evidence type="ECO:0000256" key="10">
    <source>
        <dbReference type="ARBA" id="ARBA00022679"/>
    </source>
</evidence>
<feature type="domain" description="Eukaryotic glycogen debranching enzyme N-terminal" evidence="19">
    <location>
        <begin position="84"/>
        <end position="178"/>
    </location>
</feature>
<dbReference type="GO" id="GO:0004135">
    <property type="term" value="F:amylo-alpha-1,6-glucosidase activity"/>
    <property type="evidence" value="ECO:0007669"/>
    <property type="project" value="UniProtKB-EC"/>
</dbReference>
<evidence type="ECO:0000256" key="6">
    <source>
        <dbReference type="ARBA" id="ARBA00012778"/>
    </source>
</evidence>
<dbReference type="InterPro" id="IPR032790">
    <property type="entry name" value="GDE_C"/>
</dbReference>
<dbReference type="Pfam" id="PF14699">
    <property type="entry name" value="hGDE_N"/>
    <property type="match status" value="1"/>
</dbReference>
<dbReference type="GO" id="GO:0005980">
    <property type="term" value="P:glycogen catabolic process"/>
    <property type="evidence" value="ECO:0007669"/>
    <property type="project" value="InterPro"/>
</dbReference>
<dbReference type="Pfam" id="PF14702">
    <property type="entry name" value="hGDE_central"/>
    <property type="match status" value="1"/>
</dbReference>
<keyword evidence="11" id="KW-0378">Hydrolase</keyword>
<evidence type="ECO:0000256" key="4">
    <source>
        <dbReference type="ARBA" id="ARBA00004496"/>
    </source>
</evidence>
<sequence>MQPHRPASLPHSTSYKHPHAAPAAPPKRIDLDQAQVKIAGQDMSPPTQPAPTNVYLLPLTDSGAPDVPGTYIYLPPPTDPNYILRFVIEGTSSICREGSLWVNIPGKDETFDRSSYKEYKLKPDFNRPIYIDIPVPCAGAFDYHTTYTPLPPFSHTDVEPERPTRTPTYYIDVSPRPMLQGQHLPLDALALFSCISKFMGKYPDDWEPQLNGIAQRGYNMIHFTPLNVRGESNSPYSIADQLSFDQEMFPNGEKDIANLIQNMEDQHGLLAMTDVVLNHTANNSSWLQEHPEAGYSVKTAPHLEPALALDNSLLDFGDNLASLGYPTELNSTGDLLKIMDGIKEHCIAKIRLWEFYVCDPENDTKASVQAWREGAVESPEDAFGKTGVRGIEEVKSWPLAQKAEWLMAHAMTGTESMGGRFQRRVDPQRGAALLIALMGRYDSRTQVTPDDRLAHGIMFKLLEEVNLKYYKEYDADCAAITEQLFNRIKYVRLDDNGPKLGPINKKNPLIETYFTRLPRNSTTKKHSDTSLDVANNGWVWAADVMKDNAGPKSKAYLRRELIVWGDCVKLRYGATRKDNPYLWDRIASYVRLMARHFHGFRIDNCHSTPLPLAQYMLDEARKVRPDLVVCAELFSGSEEMDFVYCEHLAISCLIREAMQAWDTKELSRLVHRHAGVPIGSFETDEVMNVERAAAASKSGTPITREMVRRIKQSPVHALFMDCTHDNETPAQKRDARDTLPNAALVAMCASATGSVYGYDEIYPALIELVHEKRPYTSPYSALGDLKIAAAEGGIGNIKKLFNRIHVMMGKDGYDETFIHHDREYITIHRVHPQSRKGFFCIAHTAFPGYGNGNGGFPPVHLPGTKAKLLGSWTLEVDASEAAKSAALNDSVLRGLPSRTKDLHGVTSTWVDGNTKIEVGERFPPGSVALFETWIPGAEHSEGLDKFVTRGGADACSKLNLADLNHLLYRCEPEERDATDGKDGTYNIPGHGQLVYAGLQGWWSVLRNIVGENNLGHPLCQHLREGTWALDYCVGRLARASEKSQWANLAAPAAWLKERFDAIRKLPSFLLPRYFAMVIQTLYSAAVDHSIQLMSSNIGEGQQFLQSLSLVSVQCIGYMDNASLWPDKVVPSMSAGLPHFSSSWARCWGRDIMISLRGLMIATGRNDDAKEHILAFASVLKHGMIPNLLSSGALPRYNSRDSIWFFLQCIQDYTKIIPNGLSLLQESARRRFLPYDDTWFPVDDKRAYSRSSTIEEVIQEALQKHAEGQDFREHDAGPNIDSQMTDEGFNLKYGVDWSNGMVFGGNQFNCGTWMDKMGESEKAGSKGVPGTPRDGAAVEITGMLYSTVAWLAEKHAAGEYKYSGVTMGKGDKTITWKDWAALIKENFERCYYVPRTKEEDSDYDVDSSIVNRRGIYKDLYKSGKPYEDYQLRPNFPIAMVVAPALFDPAKALFALSVADQNLRGPTGMATLDPSDLNYRPYYNNGEDSTDFATSKGRNYHQGPEWLWPTGFFCRALLRFDLMRRKTREERTESFQQITRRLRGCMEAIRASEWAGLAELTNKEGAFCGDSSPTQAWSAACIIDLYQEAAAFTKEFEQAEKQ</sequence>
<keyword evidence="10" id="KW-0808">Transferase</keyword>
<keyword evidence="8" id="KW-0963">Cytoplasm</keyword>
<dbReference type="InterPro" id="IPR008928">
    <property type="entry name" value="6-hairpin_glycosidase_sf"/>
</dbReference>
<evidence type="ECO:0000259" key="18">
    <source>
        <dbReference type="Pfam" id="PF06202"/>
    </source>
</evidence>
<proteinExistence type="inferred from homology"/>
<name>A0A4Z1PWC9_9PEZI</name>
<evidence type="ECO:0000256" key="7">
    <source>
        <dbReference type="ARBA" id="ARBA00020723"/>
    </source>
</evidence>
<evidence type="ECO:0000256" key="9">
    <source>
        <dbReference type="ARBA" id="ARBA00022676"/>
    </source>
</evidence>
<dbReference type="OrthoDB" id="10248904at2759"/>
<comment type="subcellular location">
    <subcellularLocation>
        <location evidence="4">Cytoplasm</location>
    </subcellularLocation>
</comment>
<comment type="catalytic activity">
    <reaction evidence="1">
        <text>Transfers a segment of a (1-&gt;4)-alpha-D-glucan to a new position in an acceptor, which may be glucose or a (1-&gt;4)-alpha-D-glucan.</text>
        <dbReference type="EC" id="2.4.1.25"/>
    </reaction>
</comment>
<dbReference type="GO" id="GO:0004134">
    <property type="term" value="F:4-alpha-glucanotransferase activity"/>
    <property type="evidence" value="ECO:0007669"/>
    <property type="project" value="UniProtKB-EC"/>
</dbReference>
<feature type="domain" description="Glycogen debranching enzyme C-terminal" evidence="18">
    <location>
        <begin position="1113"/>
        <end position="1581"/>
    </location>
</feature>
<evidence type="ECO:0000256" key="17">
    <source>
        <dbReference type="SAM" id="MobiDB-lite"/>
    </source>
</evidence>
<dbReference type="CDD" id="cd11327">
    <property type="entry name" value="AmyAc_Glg_debranch_2"/>
    <property type="match status" value="1"/>
</dbReference>
<dbReference type="Proteomes" id="UP000298493">
    <property type="component" value="Unassembled WGS sequence"/>
</dbReference>
<dbReference type="InterPro" id="IPR006421">
    <property type="entry name" value="Glycogen_debranch_met"/>
</dbReference>
<dbReference type="NCBIfam" id="TIGR01531">
    <property type="entry name" value="glyc_debranch"/>
    <property type="match status" value="1"/>
</dbReference>
<keyword evidence="12" id="KW-0320">Glycogen biosynthesis</keyword>
<dbReference type="FunFam" id="3.20.20.80:FF:000242">
    <property type="entry name" value="Glycogen debranching enzyme Gdb1, putative"/>
    <property type="match status" value="1"/>
</dbReference>
<evidence type="ECO:0000259" key="20">
    <source>
        <dbReference type="Pfam" id="PF14701"/>
    </source>
</evidence>
<feature type="region of interest" description="Disordered" evidence="17">
    <location>
        <begin position="1"/>
        <end position="26"/>
    </location>
</feature>
<dbReference type="InterPro" id="IPR012341">
    <property type="entry name" value="6hp_glycosidase-like_sf"/>
</dbReference>
<dbReference type="GO" id="GO:0005978">
    <property type="term" value="P:glycogen biosynthetic process"/>
    <property type="evidence" value="ECO:0007669"/>
    <property type="project" value="UniProtKB-KW"/>
</dbReference>
<evidence type="ECO:0000256" key="5">
    <source>
        <dbReference type="ARBA" id="ARBA00012560"/>
    </source>
</evidence>
<evidence type="ECO:0000313" key="23">
    <source>
        <dbReference type="Proteomes" id="UP000298493"/>
    </source>
</evidence>
<reference evidence="22 23" key="1">
    <citation type="submission" date="2019-04" db="EMBL/GenBank/DDBJ databases">
        <title>High contiguity whole genome sequence and gene annotation resource for two Venturia nashicola isolates.</title>
        <authorList>
            <person name="Prokchorchik M."/>
            <person name="Won K."/>
            <person name="Lee Y."/>
            <person name="Choi E.D."/>
            <person name="Segonzac C."/>
            <person name="Sohn K.H."/>
        </authorList>
    </citation>
    <scope>NUCLEOTIDE SEQUENCE [LARGE SCALE GENOMIC DNA]</scope>
    <source>
        <strain evidence="22 23">PRI2</strain>
    </source>
</reference>
<dbReference type="PANTHER" id="PTHR10569">
    <property type="entry name" value="GLYCOGEN DEBRANCHING ENZYME"/>
    <property type="match status" value="1"/>
</dbReference>
<evidence type="ECO:0000259" key="19">
    <source>
        <dbReference type="Pfam" id="PF14699"/>
    </source>
</evidence>
<dbReference type="InterPro" id="IPR029436">
    <property type="entry name" value="AGL_euk_N"/>
</dbReference>
<keyword evidence="23" id="KW-1185">Reference proteome</keyword>
<dbReference type="InterPro" id="IPR032788">
    <property type="entry name" value="AGL_central"/>
</dbReference>
<dbReference type="EC" id="3.2.1.33" evidence="6"/>
<comment type="catalytic activity">
    <reaction evidence="2">
        <text>Hydrolysis of (1-&gt;6)-alpha-D-glucosidic branch linkages in glycogen phosphorylase limit dextrin.</text>
        <dbReference type="EC" id="3.2.1.33"/>
    </reaction>
</comment>
<dbReference type="InterPro" id="IPR010401">
    <property type="entry name" value="AGL/Gdb1"/>
</dbReference>
<dbReference type="PANTHER" id="PTHR10569:SF2">
    <property type="entry name" value="GLYCOGEN DEBRANCHING ENZYME"/>
    <property type="match status" value="1"/>
</dbReference>
<dbReference type="Pfam" id="PF14701">
    <property type="entry name" value="hDGE_amylase"/>
    <property type="match status" value="1"/>
</dbReference>
<evidence type="ECO:0000256" key="2">
    <source>
        <dbReference type="ARBA" id="ARBA00000927"/>
    </source>
</evidence>
<dbReference type="FunFam" id="1.50.10.10:FF:000039">
    <property type="entry name" value="Glycogen debranching enzyme Gdb1, putative"/>
    <property type="match status" value="1"/>
</dbReference>
<evidence type="ECO:0000256" key="3">
    <source>
        <dbReference type="ARBA" id="ARBA00003530"/>
    </source>
</evidence>
<keyword evidence="14" id="KW-0326">Glycosidase</keyword>
<accession>A0A4Z1PWC9</accession>
<evidence type="ECO:0000256" key="16">
    <source>
        <dbReference type="ARBA" id="ARBA00031477"/>
    </source>
</evidence>